<gene>
    <name evidence="2" type="ORF">ACFOPI_02380</name>
</gene>
<evidence type="ECO:0000313" key="2">
    <source>
        <dbReference type="EMBL" id="MFC3682421.1"/>
    </source>
</evidence>
<organism evidence="2 3">
    <name type="scientific">Hydrogenophaga luteola</name>
    <dbReference type="NCBI Taxonomy" id="1591122"/>
    <lineage>
        <taxon>Bacteria</taxon>
        <taxon>Pseudomonadati</taxon>
        <taxon>Pseudomonadota</taxon>
        <taxon>Betaproteobacteria</taxon>
        <taxon>Burkholderiales</taxon>
        <taxon>Comamonadaceae</taxon>
        <taxon>Hydrogenophaga</taxon>
    </lineage>
</organism>
<keyword evidence="1" id="KW-1133">Transmembrane helix</keyword>
<keyword evidence="1" id="KW-0472">Membrane</keyword>
<feature type="transmembrane region" description="Helical" evidence="1">
    <location>
        <begin position="34"/>
        <end position="57"/>
    </location>
</feature>
<reference evidence="3" key="1">
    <citation type="journal article" date="2019" name="Int. J. Syst. Evol. Microbiol.">
        <title>The Global Catalogue of Microorganisms (GCM) 10K type strain sequencing project: providing services to taxonomists for standard genome sequencing and annotation.</title>
        <authorList>
            <consortium name="The Broad Institute Genomics Platform"/>
            <consortium name="The Broad Institute Genome Sequencing Center for Infectious Disease"/>
            <person name="Wu L."/>
            <person name="Ma J."/>
        </authorList>
    </citation>
    <scope>NUCLEOTIDE SEQUENCE [LARGE SCALE GENOMIC DNA]</scope>
    <source>
        <strain evidence="3">KCTC 42501</strain>
    </source>
</reference>
<sequence length="185" mass="19921">MSTVFSPSPSSVGMGPAAEKGAGRARRFDGSRSLATMLLAAAVAALVVLADQMIGSWADGHLFLGWVALWVVIFAGSALFAGTARRAAQVTLRSLDSWSRSLAEARAEARLWDLARTDPRLKAELMQARAREAELAEALNPSPVVAKDDYSDALAPMGLDTGFSAPLRRWAQMEVRRQTGYLPYL</sequence>
<name>A0ABV7VY17_9BURK</name>
<dbReference type="RefSeq" id="WP_382170354.1">
    <property type="nucleotide sequence ID" value="NZ_JBHRXX010000001.1"/>
</dbReference>
<feature type="transmembrane region" description="Helical" evidence="1">
    <location>
        <begin position="63"/>
        <end position="84"/>
    </location>
</feature>
<proteinExistence type="predicted"/>
<dbReference type="EMBL" id="JBHRXX010000001">
    <property type="protein sequence ID" value="MFC3682421.1"/>
    <property type="molecule type" value="Genomic_DNA"/>
</dbReference>
<evidence type="ECO:0000313" key="3">
    <source>
        <dbReference type="Proteomes" id="UP001595729"/>
    </source>
</evidence>
<accession>A0ABV7VY17</accession>
<evidence type="ECO:0000256" key="1">
    <source>
        <dbReference type="SAM" id="Phobius"/>
    </source>
</evidence>
<keyword evidence="1" id="KW-0812">Transmembrane</keyword>
<comment type="caution">
    <text evidence="2">The sequence shown here is derived from an EMBL/GenBank/DDBJ whole genome shotgun (WGS) entry which is preliminary data.</text>
</comment>
<keyword evidence="3" id="KW-1185">Reference proteome</keyword>
<protein>
    <submittedName>
        <fullName evidence="2">Uncharacterized protein</fullName>
    </submittedName>
</protein>
<dbReference type="Proteomes" id="UP001595729">
    <property type="component" value="Unassembled WGS sequence"/>
</dbReference>